<dbReference type="KEGG" id="nao:Y958_29905"/>
<dbReference type="GO" id="GO:0003677">
    <property type="term" value="F:DNA binding"/>
    <property type="evidence" value="ECO:0007669"/>
    <property type="project" value="InterPro"/>
</dbReference>
<proteinExistence type="predicted"/>
<dbReference type="GO" id="GO:0006355">
    <property type="term" value="P:regulation of DNA-templated transcription"/>
    <property type="evidence" value="ECO:0007669"/>
    <property type="project" value="InterPro"/>
</dbReference>
<dbReference type="AlphaFoldDB" id="A0A248K337"/>
<dbReference type="SUPFAM" id="SSF46894">
    <property type="entry name" value="C-terminal effector domain of the bipartite response regulators"/>
    <property type="match status" value="1"/>
</dbReference>
<protein>
    <recommendedName>
        <fullName evidence="1">HTH luxR-type domain-containing protein</fullName>
    </recommendedName>
</protein>
<dbReference type="EMBL" id="CP022113">
    <property type="protein sequence ID" value="ASG25176.1"/>
    <property type="molecule type" value="Genomic_DNA"/>
</dbReference>
<dbReference type="InterPro" id="IPR000792">
    <property type="entry name" value="Tscrpt_reg_LuxR_C"/>
</dbReference>
<organism evidence="2 3">
    <name type="scientific">Nitrospirillum viridazoti CBAmc</name>
    <dbReference type="NCBI Taxonomy" id="1441467"/>
    <lineage>
        <taxon>Bacteria</taxon>
        <taxon>Pseudomonadati</taxon>
        <taxon>Pseudomonadota</taxon>
        <taxon>Alphaproteobacteria</taxon>
        <taxon>Rhodospirillales</taxon>
        <taxon>Azospirillaceae</taxon>
        <taxon>Nitrospirillum</taxon>
        <taxon>Nitrospirillum viridazoti</taxon>
    </lineage>
</organism>
<accession>A0A248K337</accession>
<sequence length="391" mass="41899">MHELLLDLYACPSAPERWPAVLDQLRDRMSALSAVVQVLDHRDGRFHPVWTVRDSYSSAHWREHDRVFNNDSNPRLRVGAGDPMPRHAAVTRDEDIFPPGSADLREVQRRRRALNLGANLSGIIELSPGRFLALVLHRSADCPRPMGAEEEALAVTLLPHLRQAVALGEQLHMATLKADLLADASERLGAGVVLCNGGGRLIWANGSARAILAGSPVIRQSAGHVRAVLPADAIPFRRLLARAAGEAVERPLLLTLGRMEGDAVVQVMAMATRWAPAPVQVPGQPRPVLLLLREPGRPLNLSPASIAGLFGMSSAEARLTAGLCDGLSVAEYAHRRGIAEGTARIQLKRALAKAGCPRQAELVRRVCASLAVSLTQGGGLADAPRLAAAVP</sequence>
<gene>
    <name evidence="2" type="ORF">Y958_29905</name>
</gene>
<dbReference type="RefSeq" id="WP_088875553.1">
    <property type="nucleotide sequence ID" value="NZ_CP022113.1"/>
</dbReference>
<dbReference type="InterPro" id="IPR016032">
    <property type="entry name" value="Sig_transdc_resp-reg_C-effctor"/>
</dbReference>
<reference evidence="2 3" key="1">
    <citation type="submission" date="2017-06" db="EMBL/GenBank/DDBJ databases">
        <title>Complete genome sequence of Nitrospirillum amazonense strain CBAmC, an endophytic nitrogen-fixing and plant growth-promoting bacterium, isolated from sugarcane.</title>
        <authorList>
            <person name="Schwab S."/>
            <person name="dos Santos Teixeira K.R."/>
            <person name="Simoes Araujo J.L."/>
            <person name="Soares Vidal M."/>
            <person name="Borges de Freitas H.R."/>
            <person name="Rivello Crivelaro A.L."/>
            <person name="Bueno de Camargo Nunes A."/>
            <person name="dos Santos C.M."/>
            <person name="Palmeira da Silva Rosa D."/>
            <person name="da Silva Padilha D."/>
            <person name="da Silva E."/>
            <person name="Araujo Terra L."/>
            <person name="Soares Mendes V."/>
            <person name="Farinelli L."/>
            <person name="Magalhaes Cruz L."/>
            <person name="Baldani J.I."/>
        </authorList>
    </citation>
    <scope>NUCLEOTIDE SEQUENCE [LARGE SCALE GENOMIC DNA]</scope>
    <source>
        <strain evidence="2 3">CBAmC</strain>
    </source>
</reference>
<evidence type="ECO:0000313" key="2">
    <source>
        <dbReference type="EMBL" id="ASG25176.1"/>
    </source>
</evidence>
<evidence type="ECO:0000259" key="1">
    <source>
        <dbReference type="SMART" id="SM00421"/>
    </source>
</evidence>
<evidence type="ECO:0000313" key="3">
    <source>
        <dbReference type="Proteomes" id="UP000197153"/>
    </source>
</evidence>
<name>A0A248K337_9PROT</name>
<dbReference type="InterPro" id="IPR036388">
    <property type="entry name" value="WH-like_DNA-bd_sf"/>
</dbReference>
<keyword evidence="3" id="KW-1185">Reference proteome</keyword>
<feature type="domain" description="HTH luxR-type" evidence="1">
    <location>
        <begin position="309"/>
        <end position="366"/>
    </location>
</feature>
<dbReference type="Gene3D" id="1.10.10.10">
    <property type="entry name" value="Winged helix-like DNA-binding domain superfamily/Winged helix DNA-binding domain"/>
    <property type="match status" value="1"/>
</dbReference>
<dbReference type="Proteomes" id="UP000197153">
    <property type="component" value="Chromosome 4"/>
</dbReference>
<dbReference type="SMART" id="SM00421">
    <property type="entry name" value="HTH_LUXR"/>
    <property type="match status" value="1"/>
</dbReference>